<evidence type="ECO:0000313" key="2">
    <source>
        <dbReference type="EMBL" id="KZP10160.1"/>
    </source>
</evidence>
<reference evidence="2 3" key="1">
    <citation type="journal article" date="2016" name="Mol. Biol. Evol.">
        <title>Comparative Genomics of Early-Diverging Mushroom-Forming Fungi Provides Insights into the Origins of Lignocellulose Decay Capabilities.</title>
        <authorList>
            <person name="Nagy L.G."/>
            <person name="Riley R."/>
            <person name="Tritt A."/>
            <person name="Adam C."/>
            <person name="Daum C."/>
            <person name="Floudas D."/>
            <person name="Sun H."/>
            <person name="Yadav J.S."/>
            <person name="Pangilinan J."/>
            <person name="Larsson K.H."/>
            <person name="Matsuura K."/>
            <person name="Barry K."/>
            <person name="Labutti K."/>
            <person name="Kuo R."/>
            <person name="Ohm R.A."/>
            <person name="Bhattacharya S.S."/>
            <person name="Shirouzu T."/>
            <person name="Yoshinaga Y."/>
            <person name="Martin F.M."/>
            <person name="Grigoriev I.V."/>
            <person name="Hibbett D.S."/>
        </authorList>
    </citation>
    <scope>NUCLEOTIDE SEQUENCE [LARGE SCALE GENOMIC DNA]</scope>
    <source>
        <strain evidence="2 3">CBS 109695</strain>
    </source>
</reference>
<protein>
    <submittedName>
        <fullName evidence="2">Uncharacterized protein</fullName>
    </submittedName>
</protein>
<feature type="compositionally biased region" description="Gly residues" evidence="1">
    <location>
        <begin position="288"/>
        <end position="301"/>
    </location>
</feature>
<gene>
    <name evidence="2" type="ORF">FIBSPDRAFT_899940</name>
</gene>
<feature type="compositionally biased region" description="Basic and acidic residues" evidence="1">
    <location>
        <begin position="66"/>
        <end position="75"/>
    </location>
</feature>
<keyword evidence="3" id="KW-1185">Reference proteome</keyword>
<proteinExistence type="predicted"/>
<dbReference type="AlphaFoldDB" id="A0A165Z2G1"/>
<accession>A0A165Z2G1</accession>
<evidence type="ECO:0000256" key="1">
    <source>
        <dbReference type="SAM" id="MobiDB-lite"/>
    </source>
</evidence>
<dbReference type="EMBL" id="KV417685">
    <property type="protein sequence ID" value="KZP10160.1"/>
    <property type="molecule type" value="Genomic_DNA"/>
</dbReference>
<organism evidence="2 3">
    <name type="scientific">Athelia psychrophila</name>
    <dbReference type="NCBI Taxonomy" id="1759441"/>
    <lineage>
        <taxon>Eukaryota</taxon>
        <taxon>Fungi</taxon>
        <taxon>Dikarya</taxon>
        <taxon>Basidiomycota</taxon>
        <taxon>Agaricomycotina</taxon>
        <taxon>Agaricomycetes</taxon>
        <taxon>Agaricomycetidae</taxon>
        <taxon>Atheliales</taxon>
        <taxon>Atheliaceae</taxon>
        <taxon>Athelia</taxon>
    </lineage>
</organism>
<name>A0A165Z2G1_9AGAM</name>
<sequence>MYFPLDPRLPRLRPGVHLAAITRDYGVGDNSAGADGVWFLQDLGKELGLMSSSSGSSSQGNGECNKVAEEEKGSGRENALLQRRWVKKTLGASRMATRVDDTVTTTELEYEVVDLERLLPMATQTRKDKDKARKDRGVGRMPLLYYGAQLPPSRNMRPQLAPTRTSHGLSLPCGGGREVLRILRRWRSRDGYEVAGLVFRRVRVGGERVARVRARRRWPSEWHKHKHEKDGPPPNNPSHGPCTPLWFRTPASLRTTTPPPVFGPEFKEHLHGAKSAKVRERMERQEGEGWGGGGGGGGSGGWRSSAEVGPGGASGEFAMGKGGGRDEFHARRPFSTSPEGRVQLEGRGSAVARWLSGTRRPSSALRTLNQGPALRGCLSQIYRQGSLNPNLLDEPNDTDDVQSPSAIRLFANSSSVEILANLREEIGFWLLDLAARKPDHITCPIVILTGP</sequence>
<feature type="region of interest" description="Disordered" evidence="1">
    <location>
        <begin position="282"/>
        <end position="341"/>
    </location>
</feature>
<evidence type="ECO:0000313" key="3">
    <source>
        <dbReference type="Proteomes" id="UP000076532"/>
    </source>
</evidence>
<feature type="region of interest" description="Disordered" evidence="1">
    <location>
        <begin position="221"/>
        <end position="245"/>
    </location>
</feature>
<dbReference type="Proteomes" id="UP000076532">
    <property type="component" value="Unassembled WGS sequence"/>
</dbReference>
<feature type="region of interest" description="Disordered" evidence="1">
    <location>
        <begin position="50"/>
        <end position="76"/>
    </location>
</feature>